<dbReference type="RefSeq" id="WP_345730642.1">
    <property type="nucleotide sequence ID" value="NZ_BAAAYN010000033.1"/>
</dbReference>
<feature type="transmembrane region" description="Helical" evidence="1">
    <location>
        <begin position="87"/>
        <end position="120"/>
    </location>
</feature>
<feature type="transmembrane region" description="Helical" evidence="1">
    <location>
        <begin position="257"/>
        <end position="279"/>
    </location>
</feature>
<protein>
    <recommendedName>
        <fullName evidence="4">Glycerophosphoryl diester phosphodiesterase membrane domain-containing protein</fullName>
    </recommendedName>
</protein>
<feature type="transmembrane region" description="Helical" evidence="1">
    <location>
        <begin position="145"/>
        <end position="169"/>
    </location>
</feature>
<keyword evidence="1" id="KW-0812">Transmembrane</keyword>
<evidence type="ECO:0008006" key="4">
    <source>
        <dbReference type="Google" id="ProtNLM"/>
    </source>
</evidence>
<keyword evidence="1" id="KW-0472">Membrane</keyword>
<sequence>MSTATAPAPPVGLPPLTAGPGSGPVPLRPMSIGEVLDGGMDLLRRHPGPTLGVSAVLVGLMLLIVVPLWWLMTSLISRESDSPGTDILLFLLTVTVFSVLISLASTVFAVLASAVCAVVLIQETAGAPTSLAVCWARLRPTLGRLLLLALALTGINAVIAAIPIIGYFVPLFGGLMRLSVHVLIFEGGSIGNALRRATQVGTGTFLALVRQLWIRLLAAAVSALVWVMMAAPLMFIAVVLGGAVATEEALAAGDHGALLLITVLVAVAWYLPLIVVWAFRAGIDTVLYLDGRMRSEALDVEWGLASRLARKARVR</sequence>
<name>A0ABP6T4Q3_9ACTN</name>
<evidence type="ECO:0000256" key="1">
    <source>
        <dbReference type="SAM" id="Phobius"/>
    </source>
</evidence>
<feature type="transmembrane region" description="Helical" evidence="1">
    <location>
        <begin position="50"/>
        <end position="72"/>
    </location>
</feature>
<dbReference type="Proteomes" id="UP001501676">
    <property type="component" value="Unassembled WGS sequence"/>
</dbReference>
<feature type="transmembrane region" description="Helical" evidence="1">
    <location>
        <begin position="216"/>
        <end position="245"/>
    </location>
</feature>
<reference evidence="3" key="1">
    <citation type="journal article" date="2019" name="Int. J. Syst. Evol. Microbiol.">
        <title>The Global Catalogue of Microorganisms (GCM) 10K type strain sequencing project: providing services to taxonomists for standard genome sequencing and annotation.</title>
        <authorList>
            <consortium name="The Broad Institute Genomics Platform"/>
            <consortium name="The Broad Institute Genome Sequencing Center for Infectious Disease"/>
            <person name="Wu L."/>
            <person name="Ma J."/>
        </authorList>
    </citation>
    <scope>NUCLEOTIDE SEQUENCE [LARGE SCALE GENOMIC DNA]</scope>
    <source>
        <strain evidence="3">JCM 9458</strain>
    </source>
</reference>
<organism evidence="2 3">
    <name type="scientific">Cryptosporangium minutisporangium</name>
    <dbReference type="NCBI Taxonomy" id="113569"/>
    <lineage>
        <taxon>Bacteria</taxon>
        <taxon>Bacillati</taxon>
        <taxon>Actinomycetota</taxon>
        <taxon>Actinomycetes</taxon>
        <taxon>Cryptosporangiales</taxon>
        <taxon>Cryptosporangiaceae</taxon>
        <taxon>Cryptosporangium</taxon>
    </lineage>
</organism>
<evidence type="ECO:0000313" key="2">
    <source>
        <dbReference type="EMBL" id="GAA3391573.1"/>
    </source>
</evidence>
<keyword evidence="1" id="KW-1133">Transmembrane helix</keyword>
<gene>
    <name evidence="2" type="ORF">GCM10020369_50050</name>
</gene>
<dbReference type="EMBL" id="BAAAYN010000033">
    <property type="protein sequence ID" value="GAA3391573.1"/>
    <property type="molecule type" value="Genomic_DNA"/>
</dbReference>
<accession>A0ABP6T4Q3</accession>
<evidence type="ECO:0000313" key="3">
    <source>
        <dbReference type="Proteomes" id="UP001501676"/>
    </source>
</evidence>
<proteinExistence type="predicted"/>
<comment type="caution">
    <text evidence="2">The sequence shown here is derived from an EMBL/GenBank/DDBJ whole genome shotgun (WGS) entry which is preliminary data.</text>
</comment>
<keyword evidence="3" id="KW-1185">Reference proteome</keyword>
<feature type="transmembrane region" description="Helical" evidence="1">
    <location>
        <begin position="175"/>
        <end position="195"/>
    </location>
</feature>